<dbReference type="AlphaFoldDB" id="A0A635JA47"/>
<sequence length="24" mass="2924">MGNEKQIYYYKCAYSRCNYVAARE</sequence>
<dbReference type="EMBL" id="AAMIRF010000030">
    <property type="protein sequence ID" value="EDH7457366.1"/>
    <property type="molecule type" value="Genomic_DNA"/>
</dbReference>
<dbReference type="GO" id="GO:0016740">
    <property type="term" value="F:transferase activity"/>
    <property type="evidence" value="ECO:0007669"/>
    <property type="project" value="UniProtKB-KW"/>
</dbReference>
<gene>
    <name evidence="1" type="ORF">B4V94_18370</name>
</gene>
<comment type="caution">
    <text evidence="1">The sequence shown here is derived from an EMBL/GenBank/DDBJ whole genome shotgun (WGS) entry which is preliminary data.</text>
</comment>
<accession>A0A635JA47</accession>
<protein>
    <submittedName>
        <fullName evidence="1">Polysaccharide pyruvyl transferase family protein</fullName>
    </submittedName>
</protein>
<evidence type="ECO:0000313" key="1">
    <source>
        <dbReference type="EMBL" id="EDH7457366.1"/>
    </source>
</evidence>
<organism evidence="1">
    <name type="scientific">Salmonella diarizonae</name>
    <dbReference type="NCBI Taxonomy" id="59204"/>
    <lineage>
        <taxon>Bacteria</taxon>
        <taxon>Pseudomonadati</taxon>
        <taxon>Pseudomonadota</taxon>
        <taxon>Gammaproteobacteria</taxon>
        <taxon>Enterobacterales</taxon>
        <taxon>Enterobacteriaceae</taxon>
        <taxon>Salmonella</taxon>
    </lineage>
</organism>
<name>A0A635JA47_SALDZ</name>
<proteinExistence type="predicted"/>
<reference evidence="1" key="1">
    <citation type="submission" date="2018-07" db="EMBL/GenBank/DDBJ databases">
        <authorList>
            <consortium name="PulseNet: The National Subtyping Network for Foodborne Disease Surveillance"/>
            <person name="Tarr C.L."/>
            <person name="Trees E."/>
            <person name="Katz L.S."/>
            <person name="Carleton-Romer H.A."/>
            <person name="Stroika S."/>
            <person name="Kucerova Z."/>
            <person name="Roache K.F."/>
            <person name="Sabol A.L."/>
            <person name="Besser J."/>
            <person name="Gerner-Smidt P."/>
        </authorList>
    </citation>
    <scope>NUCLEOTIDE SEQUENCE</scope>
    <source>
        <strain evidence="1">PNUSAS008615</strain>
    </source>
</reference>
<feature type="non-terminal residue" evidence="1">
    <location>
        <position position="24"/>
    </location>
</feature>
<keyword evidence="1" id="KW-0808">Transferase</keyword>